<evidence type="ECO:0000313" key="2">
    <source>
        <dbReference type="Proteomes" id="UP000717624"/>
    </source>
</evidence>
<dbReference type="PROSITE" id="PS51257">
    <property type="entry name" value="PROKAR_LIPOPROTEIN"/>
    <property type="match status" value="1"/>
</dbReference>
<dbReference type="AlphaFoldDB" id="A0A938Y317"/>
<keyword evidence="2" id="KW-1185">Reference proteome</keyword>
<gene>
    <name evidence="1" type="ORF">JOD01_002322</name>
</gene>
<accession>A0A938Y317</accession>
<organism evidence="1 2">
    <name type="scientific">Brevibacillus fulvus</name>
    <dbReference type="NCBI Taxonomy" id="1125967"/>
    <lineage>
        <taxon>Bacteria</taxon>
        <taxon>Bacillati</taxon>
        <taxon>Bacillota</taxon>
        <taxon>Bacilli</taxon>
        <taxon>Bacillales</taxon>
        <taxon>Paenibacillaceae</taxon>
        <taxon>Brevibacillus</taxon>
    </lineage>
</organism>
<name>A0A938Y317_9BACL</name>
<comment type="caution">
    <text evidence="1">The sequence shown here is derived from an EMBL/GenBank/DDBJ whole genome shotgun (WGS) entry which is preliminary data.</text>
</comment>
<sequence>MKRSIMFIALPILLLTGCNDVQQGVEQAQQVIQTGQQVLETGKQVVETGKEIANSEIAQQLQSYLQQKYEASESLRQAMFSGDGHLLTEELKNTELANFSFYRSDLLGLEFTGKLTADGTFQVLKHDLSNPDVQPTIVKEFNVFLNQSGQIEVN</sequence>
<dbReference type="RefSeq" id="WP_204518463.1">
    <property type="nucleotide sequence ID" value="NZ_BAABIN010000016.1"/>
</dbReference>
<dbReference type="EMBL" id="JAFBEB010000007">
    <property type="protein sequence ID" value="MBM7590712.1"/>
    <property type="molecule type" value="Genomic_DNA"/>
</dbReference>
<proteinExistence type="predicted"/>
<protein>
    <submittedName>
        <fullName evidence="1">Uncharacterized protein YcfL</fullName>
    </submittedName>
</protein>
<evidence type="ECO:0000313" key="1">
    <source>
        <dbReference type="EMBL" id="MBM7590712.1"/>
    </source>
</evidence>
<reference evidence="1" key="1">
    <citation type="submission" date="2021-01" db="EMBL/GenBank/DDBJ databases">
        <title>Genomic Encyclopedia of Type Strains, Phase IV (KMG-IV): sequencing the most valuable type-strain genomes for metagenomic binning, comparative biology and taxonomic classification.</title>
        <authorList>
            <person name="Goeker M."/>
        </authorList>
    </citation>
    <scope>NUCLEOTIDE SEQUENCE</scope>
    <source>
        <strain evidence="1">DSM 25523</strain>
    </source>
</reference>
<dbReference type="Proteomes" id="UP000717624">
    <property type="component" value="Unassembled WGS sequence"/>
</dbReference>